<evidence type="ECO:0000313" key="2">
    <source>
        <dbReference type="Proteomes" id="UP000294325"/>
    </source>
</evidence>
<name>A0A4P7BWC3_9GAMM</name>
<dbReference type="EMBL" id="CP038033">
    <property type="protein sequence ID" value="QBQ53394.1"/>
    <property type="molecule type" value="Genomic_DNA"/>
</dbReference>
<dbReference type="KEGG" id="nwr:E3U44_01885"/>
<keyword evidence="2" id="KW-1185">Reference proteome</keyword>
<proteinExistence type="predicted"/>
<dbReference type="AlphaFoldDB" id="A0A4P7BWC3"/>
<dbReference type="OrthoDB" id="6447189at2"/>
<gene>
    <name evidence="1" type="ORF">E3U44_01885</name>
</gene>
<protein>
    <submittedName>
        <fullName evidence="1">Uncharacterized protein</fullName>
    </submittedName>
</protein>
<accession>A0A4P7BWC3</accession>
<organism evidence="1 2">
    <name type="scientific">Nitrosococcus wardiae</name>
    <dbReference type="NCBI Taxonomy" id="1814290"/>
    <lineage>
        <taxon>Bacteria</taxon>
        <taxon>Pseudomonadati</taxon>
        <taxon>Pseudomonadota</taxon>
        <taxon>Gammaproteobacteria</taxon>
        <taxon>Chromatiales</taxon>
        <taxon>Chromatiaceae</taxon>
        <taxon>Nitrosococcus</taxon>
    </lineage>
</organism>
<dbReference type="RefSeq" id="WP_134356409.1">
    <property type="nucleotide sequence ID" value="NZ_CP038033.1"/>
</dbReference>
<dbReference type="Proteomes" id="UP000294325">
    <property type="component" value="Chromosome"/>
</dbReference>
<reference evidence="1 2" key="1">
    <citation type="submission" date="2019-03" db="EMBL/GenBank/DDBJ databases">
        <title>The genome sequence of Nitrosococcus wardiae strain D1FHST reveals the archetypal metabolic capacity of ammonia-oxidizing Gammaproteobacteria.</title>
        <authorList>
            <person name="Wang L."/>
            <person name="Lim C.K."/>
            <person name="Hanson T.E."/>
            <person name="Dang H."/>
            <person name="Klotz M.G."/>
        </authorList>
    </citation>
    <scope>NUCLEOTIDE SEQUENCE [LARGE SCALE GENOMIC DNA]</scope>
    <source>
        <strain evidence="1 2">D1FHS</strain>
    </source>
</reference>
<sequence>MDKDWRRISSIFTVAEIAAFLIGEEFLRIRETYHIEDEKLKQGEQIDKYWQEQHDKFNRAVDVIIRAIEAGDLKAVNVKNEAIREYADPQTALELPIHRQSYEQWAIEHDLLIPYLSPEERAALAEGKGNGNSHQIHGNTQHNARKNFEILQAALWCLAKFPEQCRGKNEQVSAAKLAKLVEQKSGLFWKDGEPPRAEKTIERLISRALKIVK</sequence>
<evidence type="ECO:0000313" key="1">
    <source>
        <dbReference type="EMBL" id="QBQ53394.1"/>
    </source>
</evidence>